<gene>
    <name evidence="1" type="ORF">CLOBOL_07069</name>
</gene>
<name>A8S4T4_ENTBW</name>
<evidence type="ECO:0000313" key="1">
    <source>
        <dbReference type="EMBL" id="EDP12837.1"/>
    </source>
</evidence>
<reference evidence="1 2" key="1">
    <citation type="submission" date="2007-08" db="EMBL/GenBank/DDBJ databases">
        <authorList>
            <person name="Fulton L."/>
            <person name="Clifton S."/>
            <person name="Fulton B."/>
            <person name="Xu J."/>
            <person name="Minx P."/>
            <person name="Pepin K.H."/>
            <person name="Johnson M."/>
            <person name="Thiruvilangam P."/>
            <person name="Bhonagiri V."/>
            <person name="Nash W.E."/>
            <person name="Mardis E.R."/>
            <person name="Wilson R.K."/>
        </authorList>
    </citation>
    <scope>NUCLEOTIDE SEQUENCE [LARGE SCALE GENOMIC DNA]</scope>
    <source>
        <strain evidence="2">ATCC BAA-613 / DSM 15670 / CCUG 46953 / JCM 12243 / WAL 16351</strain>
    </source>
</reference>
<accession>A8S4T4</accession>
<protein>
    <submittedName>
        <fullName evidence="1">Uncharacterized protein</fullName>
    </submittedName>
</protein>
<proteinExistence type="predicted"/>
<evidence type="ECO:0000313" key="2">
    <source>
        <dbReference type="Proteomes" id="UP000005396"/>
    </source>
</evidence>
<dbReference type="Proteomes" id="UP000005396">
    <property type="component" value="Unassembled WGS sequence"/>
</dbReference>
<dbReference type="AlphaFoldDB" id="A8S4T4"/>
<dbReference type="PaxDb" id="411902-CLOBOL_07069"/>
<dbReference type="EMBL" id="ABCC02000069">
    <property type="protein sequence ID" value="EDP12837.1"/>
    <property type="molecule type" value="Genomic_DNA"/>
</dbReference>
<sequence>MYKKPTLYKNCTMYMTPKFVYIWVLQCSEKNGIVIAAIWL</sequence>
<reference evidence="1 2" key="2">
    <citation type="submission" date="2007-09" db="EMBL/GenBank/DDBJ databases">
        <title>Draft genome sequence of Clostridium bolteae (ATCC BAA-613).</title>
        <authorList>
            <person name="Sudarsanam P."/>
            <person name="Ley R."/>
            <person name="Guruge J."/>
            <person name="Turnbaugh P.J."/>
            <person name="Mahowald M."/>
            <person name="Liep D."/>
            <person name="Gordon J."/>
        </authorList>
    </citation>
    <scope>NUCLEOTIDE SEQUENCE [LARGE SCALE GENOMIC DNA]</scope>
    <source>
        <strain evidence="2">ATCC BAA-613 / DSM 15670 / CCUG 46953 / JCM 12243 / WAL 16351</strain>
    </source>
</reference>
<comment type="caution">
    <text evidence="1">The sequence shown here is derived from an EMBL/GenBank/DDBJ whole genome shotgun (WGS) entry which is preliminary data.</text>
</comment>
<organism evidence="1 2">
    <name type="scientific">Enterocloster bolteae (strain ATCC BAA-613 / DSM 15670 / CCUG 46953 / JCM 12243 / WAL 16351)</name>
    <name type="common">Clostridium bolteae</name>
    <dbReference type="NCBI Taxonomy" id="411902"/>
    <lineage>
        <taxon>Bacteria</taxon>
        <taxon>Bacillati</taxon>
        <taxon>Bacillota</taxon>
        <taxon>Clostridia</taxon>
        <taxon>Lachnospirales</taxon>
        <taxon>Lachnospiraceae</taxon>
        <taxon>Enterocloster</taxon>
    </lineage>
</organism>
<dbReference type="HOGENOM" id="CLU_3287328_0_0_9"/>